<protein>
    <submittedName>
        <fullName evidence="1">Uncharacterized protein</fullName>
    </submittedName>
</protein>
<sequence>MNNLNVTGEIIDFYSEHLKGKVGKMNKKGVKYRDHLLLTTNDYPIMKIAVSTKDRSKVDNNETLALVRSSFPYEAAPLGQTRKILIPMCMTLGNKPHHWLLLVFEDGMWIVYNSANFEREYEM</sequence>
<evidence type="ECO:0000313" key="1">
    <source>
        <dbReference type="EMBL" id="MCL7041084.1"/>
    </source>
</evidence>
<accession>A0AA42ATZ0</accession>
<reference evidence="1" key="1">
    <citation type="submission" date="2022-03" db="EMBL/GenBank/DDBJ databases">
        <title>A functionally conserved STORR gene fusion in Papaver species that diverged 16.8 million years ago.</title>
        <authorList>
            <person name="Catania T."/>
        </authorList>
    </citation>
    <scope>NUCLEOTIDE SEQUENCE</scope>
    <source>
        <strain evidence="1">S-191538</strain>
    </source>
</reference>
<organism evidence="1 2">
    <name type="scientific">Papaver nudicaule</name>
    <name type="common">Iceland poppy</name>
    <dbReference type="NCBI Taxonomy" id="74823"/>
    <lineage>
        <taxon>Eukaryota</taxon>
        <taxon>Viridiplantae</taxon>
        <taxon>Streptophyta</taxon>
        <taxon>Embryophyta</taxon>
        <taxon>Tracheophyta</taxon>
        <taxon>Spermatophyta</taxon>
        <taxon>Magnoliopsida</taxon>
        <taxon>Ranunculales</taxon>
        <taxon>Papaveraceae</taxon>
        <taxon>Papaveroideae</taxon>
        <taxon>Papaver</taxon>
    </lineage>
</organism>
<evidence type="ECO:0000313" key="2">
    <source>
        <dbReference type="Proteomes" id="UP001177140"/>
    </source>
</evidence>
<name>A0AA42ATZ0_PAPNU</name>
<dbReference type="Proteomes" id="UP001177140">
    <property type="component" value="Unassembled WGS sequence"/>
</dbReference>
<dbReference type="AlphaFoldDB" id="A0AA42ATZ0"/>
<dbReference type="EMBL" id="JAJJMA010219883">
    <property type="protein sequence ID" value="MCL7041084.1"/>
    <property type="molecule type" value="Genomic_DNA"/>
</dbReference>
<proteinExistence type="predicted"/>
<keyword evidence="2" id="KW-1185">Reference proteome</keyword>
<comment type="caution">
    <text evidence="1">The sequence shown here is derived from an EMBL/GenBank/DDBJ whole genome shotgun (WGS) entry which is preliminary data.</text>
</comment>
<gene>
    <name evidence="1" type="ORF">MKW94_025410</name>
</gene>